<evidence type="ECO:0000259" key="1">
    <source>
        <dbReference type="Pfam" id="PF00535"/>
    </source>
</evidence>
<dbReference type="PATRIC" id="fig|657309.4.peg.387"/>
<reference evidence="2 3" key="1">
    <citation type="submission" date="2010-03" db="EMBL/GenBank/DDBJ databases">
        <title>The genome sequence of Bacteriodes xylanisolvens XB1A.</title>
        <authorList>
            <consortium name="metaHIT consortium -- http://www.metahit.eu/"/>
            <person name="Pajon A."/>
            <person name="Turner K."/>
            <person name="Parkhill J."/>
            <person name="Bernalier A."/>
        </authorList>
    </citation>
    <scope>NUCLEOTIDE SEQUENCE [LARGE SCALE GENOMIC DNA]</scope>
    <source>
        <strain evidence="2 3">XB1A</strain>
    </source>
</reference>
<feature type="domain" description="Glycosyltransferase 2-like" evidence="1">
    <location>
        <begin position="8"/>
        <end position="172"/>
    </location>
</feature>
<reference evidence="2 3" key="2">
    <citation type="submission" date="2010-03" db="EMBL/GenBank/DDBJ databases">
        <authorList>
            <person name="Pajon A."/>
        </authorList>
    </citation>
    <scope>NUCLEOTIDE SEQUENCE [LARGE SCALE GENOMIC DNA]</scope>
    <source>
        <strain evidence="2 3">XB1A</strain>
    </source>
</reference>
<evidence type="ECO:0000313" key="3">
    <source>
        <dbReference type="Proteomes" id="UP000008795"/>
    </source>
</evidence>
<gene>
    <name evidence="2" type="ORF">BXY_15990</name>
</gene>
<dbReference type="CAZy" id="GT2">
    <property type="family name" value="Glycosyltransferase Family 2"/>
</dbReference>
<accession>D6CX16</accession>
<dbReference type="PANTHER" id="PTHR22916">
    <property type="entry name" value="GLYCOSYLTRANSFERASE"/>
    <property type="match status" value="1"/>
</dbReference>
<dbReference type="SUPFAM" id="SSF53448">
    <property type="entry name" value="Nucleotide-diphospho-sugar transferases"/>
    <property type="match status" value="1"/>
</dbReference>
<dbReference type="HOGENOM" id="CLU_025996_8_0_10"/>
<dbReference type="Gene3D" id="3.90.550.10">
    <property type="entry name" value="Spore Coat Polysaccharide Biosynthesis Protein SpsA, Chain A"/>
    <property type="match status" value="1"/>
</dbReference>
<dbReference type="Pfam" id="PF00535">
    <property type="entry name" value="Glycos_transf_2"/>
    <property type="match status" value="1"/>
</dbReference>
<organism evidence="2 3">
    <name type="scientific">Bacteroides xylanisolvens XB1A</name>
    <dbReference type="NCBI Taxonomy" id="657309"/>
    <lineage>
        <taxon>Bacteria</taxon>
        <taxon>Pseudomonadati</taxon>
        <taxon>Bacteroidota</taxon>
        <taxon>Bacteroidia</taxon>
        <taxon>Bacteroidales</taxon>
        <taxon>Bacteroidaceae</taxon>
        <taxon>Bacteroides</taxon>
    </lineage>
</organism>
<evidence type="ECO:0000313" key="2">
    <source>
        <dbReference type="EMBL" id="CBK66718.1"/>
    </source>
</evidence>
<dbReference type="GO" id="GO:0016758">
    <property type="term" value="F:hexosyltransferase activity"/>
    <property type="evidence" value="ECO:0007669"/>
    <property type="project" value="UniProtKB-ARBA"/>
</dbReference>
<proteinExistence type="predicted"/>
<sequence length="314" mass="36299">MNMLPLVSVLIPLYNAQQYIADTIIKIKRQTYPNIEVIIVDDHSTDESLKVAQQYASEQIHVYVNPLKGGNSARNYAFLQSKGEYVKFMDADDYCSDNLIKSQIERILSEGTRQTVVFSPVRMYYPDGQRLLPPRGIDRDYVPGIELLLDIWRGKGFNCPHCHLMHRSLVDRVKGWNERIIKNQDGEFFARIYAAADKALSVRSEYAVWWQTGNGVSMQMSLKAIDSVCETHRIISNLIYSYRNDEETRKICGRVMGSYIFFNYPLIKPLLPQIEAYCKETNTVLFLPKRRSISVLKFLFGWKIAAIISNKYLK</sequence>
<dbReference type="EMBL" id="FP929033">
    <property type="protein sequence ID" value="CBK66718.1"/>
    <property type="molecule type" value="Genomic_DNA"/>
</dbReference>
<dbReference type="Proteomes" id="UP000008795">
    <property type="component" value="Chromosome"/>
</dbReference>
<dbReference type="AlphaFoldDB" id="D6CX16"/>
<dbReference type="InterPro" id="IPR029044">
    <property type="entry name" value="Nucleotide-diphossugar_trans"/>
</dbReference>
<dbReference type="eggNOG" id="COG1215">
    <property type="taxonomic scope" value="Bacteria"/>
</dbReference>
<dbReference type="CDD" id="cd00761">
    <property type="entry name" value="Glyco_tranf_GTA_type"/>
    <property type="match status" value="1"/>
</dbReference>
<protein>
    <submittedName>
        <fullName evidence="2">Glycosyltransferases involved in cell wall biogenesis</fullName>
    </submittedName>
</protein>
<keyword evidence="2" id="KW-0808">Transferase</keyword>
<name>D6CX16_9BACE</name>
<dbReference type="KEGG" id="bxy:BXY_15990"/>
<dbReference type="InterPro" id="IPR001173">
    <property type="entry name" value="Glyco_trans_2-like"/>
</dbReference>